<evidence type="ECO:0000256" key="1">
    <source>
        <dbReference type="SAM" id="SignalP"/>
    </source>
</evidence>
<comment type="caution">
    <text evidence="2">The sequence shown here is derived from an EMBL/GenBank/DDBJ whole genome shotgun (WGS) entry which is preliminary data.</text>
</comment>
<dbReference type="RefSeq" id="WP_377583910.1">
    <property type="nucleotide sequence ID" value="NZ_JBHTKA010000008.1"/>
</dbReference>
<sequence length="242" mass="26837">MLRSVSGLILTVCTVILSSGVHAQTQDSYEYQSEFTWGINKNTSGGLIGGLVFKKARKLNDRTLETFGLEVMNVKHPQEVRTNSINTGNYFIYGKSNYLYAFRLQYGRDRILFKKAPQQGVEIKGILAIGPTIGVVAPYYVEYARSSDLVSRSVQYQQGMAAEDIMGTGRLFEGIDESKIVPGANLKAAINFELGTTKSQVTGFEAGFLIDAYTKKIELMPAAKNYSVFPTLFITLFYGSRK</sequence>
<feature type="signal peptide" evidence="1">
    <location>
        <begin position="1"/>
        <end position="23"/>
    </location>
</feature>
<dbReference type="Proteomes" id="UP001597112">
    <property type="component" value="Unassembled WGS sequence"/>
</dbReference>
<evidence type="ECO:0000313" key="3">
    <source>
        <dbReference type="Proteomes" id="UP001597112"/>
    </source>
</evidence>
<evidence type="ECO:0008006" key="4">
    <source>
        <dbReference type="Google" id="ProtNLM"/>
    </source>
</evidence>
<evidence type="ECO:0000313" key="2">
    <source>
        <dbReference type="EMBL" id="MFD1002587.1"/>
    </source>
</evidence>
<keyword evidence="1" id="KW-0732">Signal</keyword>
<dbReference type="EMBL" id="JBHTKA010000008">
    <property type="protein sequence ID" value="MFD1002587.1"/>
    <property type="molecule type" value="Genomic_DNA"/>
</dbReference>
<protein>
    <recommendedName>
        <fullName evidence="4">Outer membrane protein beta-barrel domain-containing protein</fullName>
    </recommendedName>
</protein>
<feature type="chain" id="PRO_5047186999" description="Outer membrane protein beta-barrel domain-containing protein" evidence="1">
    <location>
        <begin position="24"/>
        <end position="242"/>
    </location>
</feature>
<organism evidence="2 3">
    <name type="scientific">Ohtaekwangia kribbensis</name>
    <dbReference type="NCBI Taxonomy" id="688913"/>
    <lineage>
        <taxon>Bacteria</taxon>
        <taxon>Pseudomonadati</taxon>
        <taxon>Bacteroidota</taxon>
        <taxon>Cytophagia</taxon>
        <taxon>Cytophagales</taxon>
        <taxon>Fulvivirgaceae</taxon>
        <taxon>Ohtaekwangia</taxon>
    </lineage>
</organism>
<gene>
    <name evidence="2" type="ORF">ACFQ21_24895</name>
</gene>
<reference evidence="3" key="1">
    <citation type="journal article" date="2019" name="Int. J. Syst. Evol. Microbiol.">
        <title>The Global Catalogue of Microorganisms (GCM) 10K type strain sequencing project: providing services to taxonomists for standard genome sequencing and annotation.</title>
        <authorList>
            <consortium name="The Broad Institute Genomics Platform"/>
            <consortium name="The Broad Institute Genome Sequencing Center for Infectious Disease"/>
            <person name="Wu L."/>
            <person name="Ma J."/>
        </authorList>
    </citation>
    <scope>NUCLEOTIDE SEQUENCE [LARGE SCALE GENOMIC DNA]</scope>
    <source>
        <strain evidence="3">CCUG 58938</strain>
    </source>
</reference>
<proteinExistence type="predicted"/>
<accession>A0ABW3K991</accession>
<keyword evidence="3" id="KW-1185">Reference proteome</keyword>
<name>A0ABW3K991_9BACT</name>